<protein>
    <submittedName>
        <fullName evidence="2">ATG18A protein</fullName>
    </submittedName>
</protein>
<accession>A0A812W116</accession>
<comment type="caution">
    <text evidence="2">The sequence shown here is derived from an EMBL/GenBank/DDBJ whole genome shotgun (WGS) entry which is preliminary data.</text>
</comment>
<reference evidence="2" key="1">
    <citation type="submission" date="2021-02" db="EMBL/GenBank/DDBJ databases">
        <authorList>
            <person name="Dougan E. K."/>
            <person name="Rhodes N."/>
            <person name="Thang M."/>
            <person name="Chan C."/>
        </authorList>
    </citation>
    <scope>NUCLEOTIDE SEQUENCE</scope>
</reference>
<feature type="compositionally biased region" description="Basic and acidic residues" evidence="1">
    <location>
        <begin position="78"/>
        <end position="87"/>
    </location>
</feature>
<sequence length="110" mass="12534">MLPLPRKHLTPPVADPTRAFYESLLEEKPDSAIAVRFCVEHGVKPLEEHKKLLKKYNLLREKGAFSVATKIKRALERKGDKLGIKKEKKDKKEKKEKGSKENAAQNSEKA</sequence>
<evidence type="ECO:0000313" key="3">
    <source>
        <dbReference type="Proteomes" id="UP000649617"/>
    </source>
</evidence>
<evidence type="ECO:0000256" key="1">
    <source>
        <dbReference type="SAM" id="MobiDB-lite"/>
    </source>
</evidence>
<evidence type="ECO:0000313" key="2">
    <source>
        <dbReference type="EMBL" id="CAE7651706.1"/>
    </source>
</evidence>
<organism evidence="2 3">
    <name type="scientific">Symbiodinium pilosum</name>
    <name type="common">Dinoflagellate</name>
    <dbReference type="NCBI Taxonomy" id="2952"/>
    <lineage>
        <taxon>Eukaryota</taxon>
        <taxon>Sar</taxon>
        <taxon>Alveolata</taxon>
        <taxon>Dinophyceae</taxon>
        <taxon>Suessiales</taxon>
        <taxon>Symbiodiniaceae</taxon>
        <taxon>Symbiodinium</taxon>
    </lineage>
</organism>
<dbReference type="PANTHER" id="PTHR33828">
    <property type="entry name" value="OS05G0596200 PROTEIN"/>
    <property type="match status" value="1"/>
</dbReference>
<gene>
    <name evidence="2" type="primary">ATG18A</name>
    <name evidence="2" type="ORF">SPIL2461_LOCUS17415</name>
</gene>
<dbReference type="OrthoDB" id="361835at2759"/>
<dbReference type="EMBL" id="CAJNIZ010043154">
    <property type="protein sequence ID" value="CAE7651706.1"/>
    <property type="molecule type" value="Genomic_DNA"/>
</dbReference>
<dbReference type="AlphaFoldDB" id="A0A812W116"/>
<feature type="region of interest" description="Disordered" evidence="1">
    <location>
        <begin position="78"/>
        <end position="110"/>
    </location>
</feature>
<name>A0A812W116_SYMPI</name>
<proteinExistence type="predicted"/>
<dbReference type="Proteomes" id="UP000649617">
    <property type="component" value="Unassembled WGS sequence"/>
</dbReference>
<keyword evidence="3" id="KW-1185">Reference proteome</keyword>
<dbReference type="PANTHER" id="PTHR33828:SF2">
    <property type="entry name" value="NUCLEOLIN"/>
    <property type="match status" value="1"/>
</dbReference>